<keyword evidence="3" id="KW-1185">Reference proteome</keyword>
<evidence type="ECO:0000256" key="1">
    <source>
        <dbReference type="SAM" id="MobiDB-lite"/>
    </source>
</evidence>
<proteinExistence type="predicted"/>
<organism evidence="2 3">
    <name type="scientific">Riccia sorocarpa</name>
    <dbReference type="NCBI Taxonomy" id="122646"/>
    <lineage>
        <taxon>Eukaryota</taxon>
        <taxon>Viridiplantae</taxon>
        <taxon>Streptophyta</taxon>
        <taxon>Embryophyta</taxon>
        <taxon>Marchantiophyta</taxon>
        <taxon>Marchantiopsida</taxon>
        <taxon>Marchantiidae</taxon>
        <taxon>Marchantiales</taxon>
        <taxon>Ricciaceae</taxon>
        <taxon>Riccia</taxon>
    </lineage>
</organism>
<feature type="region of interest" description="Disordered" evidence="1">
    <location>
        <begin position="1"/>
        <end position="64"/>
    </location>
</feature>
<dbReference type="AlphaFoldDB" id="A0ABD3I0L4"/>
<dbReference type="EMBL" id="JBJQOH010000002">
    <property type="protein sequence ID" value="KAL3695997.1"/>
    <property type="molecule type" value="Genomic_DNA"/>
</dbReference>
<evidence type="ECO:0000313" key="3">
    <source>
        <dbReference type="Proteomes" id="UP001633002"/>
    </source>
</evidence>
<comment type="caution">
    <text evidence="2">The sequence shown here is derived from an EMBL/GenBank/DDBJ whole genome shotgun (WGS) entry which is preliminary data.</text>
</comment>
<dbReference type="Proteomes" id="UP001633002">
    <property type="component" value="Unassembled WGS sequence"/>
</dbReference>
<feature type="region of interest" description="Disordered" evidence="1">
    <location>
        <begin position="93"/>
        <end position="126"/>
    </location>
</feature>
<gene>
    <name evidence="2" type="ORF">R1sor_010073</name>
</gene>
<evidence type="ECO:0000313" key="2">
    <source>
        <dbReference type="EMBL" id="KAL3695997.1"/>
    </source>
</evidence>
<name>A0ABD3I0L4_9MARC</name>
<sequence>MVELGSRKKLSKVRALKSSNSDEESTDTDEYKEPTNLDRRSRAETHKNTQTSTPSTLHKRLEEGCARYEARKEGGGRNTTTLDSLQVIGSFSPGAGFRSWSGKNGIVSRGKPRAQRRQRTAAPPKTLPNITFSTRTIGEQSVERTSQPTRTKKRRCETNSREVNSEPLLDLNLPTPGGLRTARSE</sequence>
<feature type="compositionally biased region" description="Basic residues" evidence="1">
    <location>
        <begin position="110"/>
        <end position="119"/>
    </location>
</feature>
<protein>
    <submittedName>
        <fullName evidence="2">Uncharacterized protein</fullName>
    </submittedName>
</protein>
<accession>A0ABD3I0L4</accession>
<feature type="compositionally biased region" description="Basic and acidic residues" evidence="1">
    <location>
        <begin position="29"/>
        <end position="47"/>
    </location>
</feature>
<feature type="compositionally biased region" description="Polar residues" evidence="1">
    <location>
        <begin position="138"/>
        <end position="149"/>
    </location>
</feature>
<feature type="region of interest" description="Disordered" evidence="1">
    <location>
        <begin position="138"/>
        <end position="185"/>
    </location>
</feature>
<reference evidence="2 3" key="1">
    <citation type="submission" date="2024-09" db="EMBL/GenBank/DDBJ databases">
        <title>Chromosome-scale assembly of Riccia sorocarpa.</title>
        <authorList>
            <person name="Paukszto L."/>
        </authorList>
    </citation>
    <scope>NUCLEOTIDE SEQUENCE [LARGE SCALE GENOMIC DNA]</scope>
    <source>
        <strain evidence="2">LP-2024</strain>
        <tissue evidence="2">Aerial parts of the thallus</tissue>
    </source>
</reference>